<dbReference type="InterPro" id="IPR029044">
    <property type="entry name" value="Nucleotide-diphossugar_trans"/>
</dbReference>
<dbReference type="STRING" id="1183432.AGR3A_Cc250146"/>
<name>A0A1S7PFM6_9HYPH</name>
<evidence type="ECO:0008006" key="3">
    <source>
        <dbReference type="Google" id="ProtNLM"/>
    </source>
</evidence>
<proteinExistence type="predicted"/>
<keyword evidence="2" id="KW-1185">Reference proteome</keyword>
<dbReference type="AlphaFoldDB" id="A0A1S7PFM6"/>
<evidence type="ECO:0000313" key="2">
    <source>
        <dbReference type="Proteomes" id="UP000191988"/>
    </source>
</evidence>
<dbReference type="SUPFAM" id="SSF53448">
    <property type="entry name" value="Nucleotide-diphospho-sugar transferases"/>
    <property type="match status" value="1"/>
</dbReference>
<sequence length="336" mass="37944">MHNRAIIYVTDIGFLYPTLVSADQILPQAEANKCDILIYLINIDDALIAEVAATFPKFRIFSLSDQQFVLPAGVTFKKDHVAVATLGRLVLFEHIPEQYDHIIYVDGDTQILGDVSGLLLKDVPVGHLAAGRGGLWLSKYEHGPGARADRTYVQSIGTNVDEYFNAGVLAFQRQTLATLGPLALSYFFEHSKACRQHDQSALNAVTRGKVELFWPGYNFHGTYDALGPKLSRPPAIVHFTGPFKPWLMAEGPTAKYTAAYNEFDNRFPVIASHRRRLAADRSAELLKQWQKSKLRSYMFFWRPLVKRYLLEQYERTFTDKLAPRTRSSCPANSDRS</sequence>
<dbReference type="GO" id="GO:0016757">
    <property type="term" value="F:glycosyltransferase activity"/>
    <property type="evidence" value="ECO:0007669"/>
    <property type="project" value="InterPro"/>
</dbReference>
<dbReference type="Gene3D" id="3.90.550.10">
    <property type="entry name" value="Spore Coat Polysaccharide Biosynthesis Protein SpsA, Chain A"/>
    <property type="match status" value="1"/>
</dbReference>
<dbReference type="Pfam" id="PF01501">
    <property type="entry name" value="Glyco_transf_8"/>
    <property type="match status" value="1"/>
</dbReference>
<dbReference type="Proteomes" id="UP000191988">
    <property type="component" value="Unassembled WGS sequence"/>
</dbReference>
<protein>
    <recommendedName>
        <fullName evidence="3">Glycosyl transferase family 8</fullName>
    </recommendedName>
</protein>
<accession>A0A1S7PFM6</accession>
<dbReference type="EMBL" id="FBWK01000018">
    <property type="protein sequence ID" value="CUX20225.1"/>
    <property type="molecule type" value="Genomic_DNA"/>
</dbReference>
<dbReference type="InterPro" id="IPR002495">
    <property type="entry name" value="Glyco_trans_8"/>
</dbReference>
<gene>
    <name evidence="1" type="ORF">AGR3A_Cc250146</name>
</gene>
<reference evidence="2" key="1">
    <citation type="submission" date="2016-01" db="EMBL/GenBank/DDBJ databases">
        <authorList>
            <person name="Regsiter A."/>
            <person name="william w."/>
        </authorList>
    </citation>
    <scope>NUCLEOTIDE SEQUENCE [LARGE SCALE GENOMIC DNA]</scope>
    <source>
        <strain evidence="2">CFBP 6623</strain>
    </source>
</reference>
<organism evidence="1 2">
    <name type="scientific">Agrobacterium tomkonis CFBP 6623</name>
    <dbReference type="NCBI Taxonomy" id="1183432"/>
    <lineage>
        <taxon>Bacteria</taxon>
        <taxon>Pseudomonadati</taxon>
        <taxon>Pseudomonadota</taxon>
        <taxon>Alphaproteobacteria</taxon>
        <taxon>Hyphomicrobiales</taxon>
        <taxon>Rhizobiaceae</taxon>
        <taxon>Rhizobium/Agrobacterium group</taxon>
        <taxon>Agrobacterium</taxon>
        <taxon>Agrobacterium tumefaciens complex</taxon>
    </lineage>
</organism>
<evidence type="ECO:0000313" key="1">
    <source>
        <dbReference type="EMBL" id="CUX20225.1"/>
    </source>
</evidence>